<dbReference type="Proteomes" id="UP000011546">
    <property type="component" value="Unassembled WGS sequence"/>
</dbReference>
<comment type="catalytic activity">
    <reaction evidence="5 8">
        <text>meso-2,6-diaminopimelate + H(+) = L-lysine + CO2</text>
        <dbReference type="Rhea" id="RHEA:15101"/>
        <dbReference type="ChEBI" id="CHEBI:15378"/>
        <dbReference type="ChEBI" id="CHEBI:16526"/>
        <dbReference type="ChEBI" id="CHEBI:32551"/>
        <dbReference type="ChEBI" id="CHEBI:57791"/>
        <dbReference type="EC" id="4.1.1.20"/>
    </reaction>
</comment>
<evidence type="ECO:0000256" key="9">
    <source>
        <dbReference type="SAM" id="MobiDB-lite"/>
    </source>
</evidence>
<dbReference type="InterPro" id="IPR022657">
    <property type="entry name" value="De-COase2_CS"/>
</dbReference>
<dbReference type="EMBL" id="AOJH01000079">
    <property type="protein sequence ID" value="EMA60569.1"/>
    <property type="molecule type" value="Genomic_DNA"/>
</dbReference>
<feature type="domain" description="Orn/DAP/Arg decarboxylase 2 N-terminal" evidence="10">
    <location>
        <begin position="52"/>
        <end position="303"/>
    </location>
</feature>
<dbReference type="PANTHER" id="PTHR43727:SF2">
    <property type="entry name" value="GROUP IV DECARBOXYLASE"/>
    <property type="match status" value="1"/>
</dbReference>
<feature type="binding site" evidence="5">
    <location>
        <position position="299"/>
    </location>
    <ligand>
        <name>substrate</name>
    </ligand>
</feature>
<dbReference type="CDD" id="cd06828">
    <property type="entry name" value="PLPDE_III_DapDC"/>
    <property type="match status" value="1"/>
</dbReference>
<comment type="cofactor">
    <cofactor evidence="1 5 7 8">
        <name>pyridoxal 5'-phosphate</name>
        <dbReference type="ChEBI" id="CHEBI:597326"/>
    </cofactor>
</comment>
<reference evidence="11 12" key="1">
    <citation type="journal article" date="2014" name="PLoS Genet.">
        <title>Phylogenetically driven sequencing of extremely halophilic archaea reveals strategies for static and dynamic osmo-response.</title>
        <authorList>
            <person name="Becker E.A."/>
            <person name="Seitzer P.M."/>
            <person name="Tritt A."/>
            <person name="Larsen D."/>
            <person name="Krusor M."/>
            <person name="Yao A.I."/>
            <person name="Wu D."/>
            <person name="Madern D."/>
            <person name="Eisen J.A."/>
            <person name="Darling A.E."/>
            <person name="Facciotti M.T."/>
        </authorList>
    </citation>
    <scope>NUCLEOTIDE SEQUENCE [LARGE SCALE GENOMIC DNA]</scope>
    <source>
        <strain evidence="11 12">JCM 14978</strain>
    </source>
</reference>
<dbReference type="PROSITE" id="PS00879">
    <property type="entry name" value="ODR_DC_2_2"/>
    <property type="match status" value="1"/>
</dbReference>
<dbReference type="InterPro" id="IPR000183">
    <property type="entry name" value="Orn/DAP/Arg_de-COase"/>
</dbReference>
<evidence type="ECO:0000256" key="4">
    <source>
        <dbReference type="ARBA" id="ARBA00023239"/>
    </source>
</evidence>
<keyword evidence="5" id="KW-0028">Amino-acid biosynthesis</keyword>
<keyword evidence="5 8" id="KW-0457">Lysine biosynthesis</keyword>
<dbReference type="HAMAP" id="MF_02120">
    <property type="entry name" value="LysA"/>
    <property type="match status" value="1"/>
</dbReference>
<keyword evidence="12" id="KW-1185">Reference proteome</keyword>
<evidence type="ECO:0000313" key="12">
    <source>
        <dbReference type="Proteomes" id="UP000011546"/>
    </source>
</evidence>
<evidence type="ECO:0000313" key="11">
    <source>
        <dbReference type="EMBL" id="EMA60569.1"/>
    </source>
</evidence>
<dbReference type="RefSeq" id="WP_008849236.1">
    <property type="nucleotide sequence ID" value="NZ_AOJH01000079.1"/>
</dbReference>
<feature type="binding site" evidence="5">
    <location>
        <position position="335"/>
    </location>
    <ligand>
        <name>substrate</name>
    </ligand>
</feature>
<keyword evidence="3 5" id="KW-0663">Pyridoxal phosphate</keyword>
<dbReference type="PRINTS" id="PR01181">
    <property type="entry name" value="DAPDCRBXLASE"/>
</dbReference>
<gene>
    <name evidence="5" type="primary">lysA</name>
    <name evidence="11" type="ORF">C468_12799</name>
</gene>
<feature type="active site" description="Proton donor" evidence="7">
    <location>
        <position position="377"/>
    </location>
</feature>
<sequence length="464" mass="49413">MNEGDERDAAVEPPAEPTEGNPSVRRVSDWDAERLADLAAEHGTPLYVQDLDRVRENCERLRDAFPDADVRYAVKAHTGRAVLEAVRESELDAECASAGEVDRALAAGFGGERLHYTAVNPPARDLDYVAGVAEAEPDLTVTVGAVDTLDRLAKRGYDGRVCVRVNPGVGAGHHEKVRTGGAAKFGVPYDRAADAARRAAERFDVVGVHAHAGSGIDPEQLDSHRELVARMGELARELVDPSDANTAPLDLEYVDVGGGFGVPYEEDEPPLDLPAVAEATREAVAPLPSGVDLAIEPGRYVVADAGALLTRVNTVKPTPDERVVGVDAGMTDLLRPAMYDAYHPIRNLGGGRNADGSDASAPDDRSATPVTVAGPICETGDTLCRNRALADPTRGDLLAVGVAGAYGYEMASQYNSRPRPAEVALDDGTAAVVRRRETLGDLTAVEREPNRDRHDRTDRTEAGR</sequence>
<dbReference type="Gene3D" id="2.40.37.10">
    <property type="entry name" value="Lyase, Ornithine Decarboxylase, Chain A, domain 1"/>
    <property type="match status" value="1"/>
</dbReference>
<evidence type="ECO:0000256" key="5">
    <source>
        <dbReference type="HAMAP-Rule" id="MF_02120"/>
    </source>
</evidence>
<evidence type="ECO:0000256" key="7">
    <source>
        <dbReference type="PIRSR" id="PIRSR600183-50"/>
    </source>
</evidence>
<feature type="region of interest" description="Disordered" evidence="9">
    <location>
        <begin position="1"/>
        <end position="27"/>
    </location>
</feature>
<feature type="binding site" evidence="5">
    <location>
        <position position="378"/>
    </location>
    <ligand>
        <name>substrate</name>
    </ligand>
</feature>
<comment type="function">
    <text evidence="5">Specifically catalyzes the decarboxylation of meso-diaminopimelate (meso-DAP) to L-lysine.</text>
</comment>
<dbReference type="Pfam" id="PF02784">
    <property type="entry name" value="Orn_Arg_deC_N"/>
    <property type="match status" value="1"/>
</dbReference>
<feature type="region of interest" description="Disordered" evidence="9">
    <location>
        <begin position="350"/>
        <end position="373"/>
    </location>
</feature>
<evidence type="ECO:0000256" key="1">
    <source>
        <dbReference type="ARBA" id="ARBA00001933"/>
    </source>
</evidence>
<keyword evidence="4 5" id="KW-0456">Lyase</keyword>
<dbReference type="STRING" id="1230456.C468_12799"/>
<name>M0NTL8_9EURY</name>
<feature type="binding site" evidence="5">
    <location>
        <begin position="296"/>
        <end position="299"/>
    </location>
    <ligand>
        <name>pyridoxal 5'-phosphate</name>
        <dbReference type="ChEBI" id="CHEBI:597326"/>
    </ligand>
</feature>
<dbReference type="InterPro" id="IPR029066">
    <property type="entry name" value="PLP-binding_barrel"/>
</dbReference>
<feature type="binding site" evidence="5">
    <location>
        <position position="406"/>
    </location>
    <ligand>
        <name>substrate</name>
    </ligand>
</feature>
<feature type="binding site" evidence="5">
    <location>
        <position position="339"/>
    </location>
    <ligand>
        <name>substrate</name>
    </ligand>
</feature>
<comment type="pathway">
    <text evidence="5 8">Amino-acid biosynthesis; L-lysine biosynthesis via DAP pathway; L-lysine from DL-2,6-diaminopimelate: step 1/1.</text>
</comment>
<dbReference type="InterPro" id="IPR009006">
    <property type="entry name" value="Ala_racemase/Decarboxylase_C"/>
</dbReference>
<dbReference type="UniPathway" id="UPA00034">
    <property type="reaction ID" value="UER00027"/>
</dbReference>
<dbReference type="GO" id="GO:0009089">
    <property type="term" value="P:lysine biosynthetic process via diaminopimelate"/>
    <property type="evidence" value="ECO:0007669"/>
    <property type="project" value="UniProtKB-UniRule"/>
</dbReference>
<dbReference type="AlphaFoldDB" id="M0NTL8"/>
<evidence type="ECO:0000256" key="2">
    <source>
        <dbReference type="ARBA" id="ARBA00022793"/>
    </source>
</evidence>
<dbReference type="EC" id="4.1.1.20" evidence="5 6"/>
<proteinExistence type="inferred from homology"/>
<evidence type="ECO:0000256" key="3">
    <source>
        <dbReference type="ARBA" id="ARBA00022898"/>
    </source>
</evidence>
<evidence type="ECO:0000256" key="8">
    <source>
        <dbReference type="RuleBase" id="RU003738"/>
    </source>
</evidence>
<dbReference type="GO" id="GO:0008836">
    <property type="term" value="F:diaminopimelate decarboxylase activity"/>
    <property type="evidence" value="ECO:0007669"/>
    <property type="project" value="UniProtKB-UniRule"/>
</dbReference>
<dbReference type="PANTHER" id="PTHR43727">
    <property type="entry name" value="DIAMINOPIMELATE DECARBOXYLASE"/>
    <property type="match status" value="1"/>
</dbReference>
<dbReference type="InterPro" id="IPR022653">
    <property type="entry name" value="De-COase2_pyr-phos_BS"/>
</dbReference>
<dbReference type="PATRIC" id="fig|1230456.3.peg.2541"/>
<evidence type="ECO:0000259" key="10">
    <source>
        <dbReference type="Pfam" id="PF02784"/>
    </source>
</evidence>
<dbReference type="PRINTS" id="PR01179">
    <property type="entry name" value="ODADCRBXLASE"/>
</dbReference>
<organism evidence="11 12">
    <name type="scientific">Halorubrum kocurii JCM 14978</name>
    <dbReference type="NCBI Taxonomy" id="1230456"/>
    <lineage>
        <taxon>Archaea</taxon>
        <taxon>Methanobacteriati</taxon>
        <taxon>Methanobacteriota</taxon>
        <taxon>Stenosarchaea group</taxon>
        <taxon>Halobacteria</taxon>
        <taxon>Halobacteriales</taxon>
        <taxon>Haloferacaceae</taxon>
        <taxon>Halorubrum</taxon>
    </lineage>
</organism>
<dbReference type="InterPro" id="IPR002986">
    <property type="entry name" value="DAP_deCOOHase_LysA"/>
</dbReference>
<dbReference type="Gene3D" id="3.20.20.10">
    <property type="entry name" value="Alanine racemase"/>
    <property type="match status" value="1"/>
</dbReference>
<comment type="subunit">
    <text evidence="5">Homodimer.</text>
</comment>
<comment type="caution">
    <text evidence="11">The sequence shown here is derived from an EMBL/GenBank/DDBJ whole genome shotgun (WGS) entry which is preliminary data.</text>
</comment>
<dbReference type="GO" id="GO:0030170">
    <property type="term" value="F:pyridoxal phosphate binding"/>
    <property type="evidence" value="ECO:0007669"/>
    <property type="project" value="UniProtKB-UniRule"/>
</dbReference>
<dbReference type="OrthoDB" id="18565at2157"/>
<accession>M0NTL8</accession>
<dbReference type="NCBIfam" id="TIGR01048">
    <property type="entry name" value="lysA"/>
    <property type="match status" value="1"/>
</dbReference>
<protein>
    <recommendedName>
        <fullName evidence="5 6">Diaminopimelate decarboxylase</fullName>
        <shortName evidence="5">DAP decarboxylase</shortName>
        <shortName evidence="5">DAPDC</shortName>
        <ecNumber evidence="5 6">4.1.1.20</ecNumber>
    </recommendedName>
</protein>
<feature type="modified residue" description="N6-(pyridoxal phosphate)lysine" evidence="5 7">
    <location>
        <position position="75"/>
    </location>
</feature>
<dbReference type="InterPro" id="IPR022644">
    <property type="entry name" value="De-COase2_N"/>
</dbReference>
<dbReference type="SUPFAM" id="SSF50621">
    <property type="entry name" value="Alanine racemase C-terminal domain-like"/>
    <property type="match status" value="1"/>
</dbReference>
<feature type="binding site" evidence="5">
    <location>
        <position position="406"/>
    </location>
    <ligand>
        <name>pyridoxal 5'-phosphate</name>
        <dbReference type="ChEBI" id="CHEBI:597326"/>
    </ligand>
</feature>
<keyword evidence="2 5" id="KW-0210">Decarboxylase</keyword>
<feature type="region of interest" description="Disordered" evidence="9">
    <location>
        <begin position="440"/>
        <end position="464"/>
    </location>
</feature>
<evidence type="ECO:0000256" key="6">
    <source>
        <dbReference type="NCBIfam" id="TIGR01048"/>
    </source>
</evidence>
<feature type="binding site" evidence="5">
    <location>
        <position position="259"/>
    </location>
    <ligand>
        <name>pyridoxal 5'-phosphate</name>
        <dbReference type="ChEBI" id="CHEBI:597326"/>
    </ligand>
</feature>
<dbReference type="SUPFAM" id="SSF51419">
    <property type="entry name" value="PLP-binding barrel"/>
    <property type="match status" value="1"/>
</dbReference>
<dbReference type="PROSITE" id="PS00878">
    <property type="entry name" value="ODR_DC_2_1"/>
    <property type="match status" value="1"/>
</dbReference>
<comment type="similarity">
    <text evidence="5">Belongs to the Orn/Lys/Arg decarboxylase class-II family. LysA subfamily.</text>
</comment>